<dbReference type="InterPro" id="IPR038144">
    <property type="entry name" value="IPI"/>
</dbReference>
<dbReference type="Pfam" id="PF12690">
    <property type="entry name" value="BsuPI"/>
    <property type="match status" value="1"/>
</dbReference>
<accession>A0A841Q735</accession>
<dbReference type="PROSITE" id="PS51257">
    <property type="entry name" value="PROKAR_LIPOPROTEIN"/>
    <property type="match status" value="1"/>
</dbReference>
<protein>
    <recommendedName>
        <fullName evidence="2">Intracellular proteinase inhibitor BsuPI domain-containing protein</fullName>
    </recommendedName>
</protein>
<feature type="signal peptide" evidence="1">
    <location>
        <begin position="1"/>
        <end position="22"/>
    </location>
</feature>
<evidence type="ECO:0000313" key="3">
    <source>
        <dbReference type="EMBL" id="MBB6454154.1"/>
    </source>
</evidence>
<reference evidence="3 4" key="1">
    <citation type="submission" date="2020-08" db="EMBL/GenBank/DDBJ databases">
        <title>Genomic Encyclopedia of Type Strains, Phase IV (KMG-IV): sequencing the most valuable type-strain genomes for metagenomic binning, comparative biology and taxonomic classification.</title>
        <authorList>
            <person name="Goeker M."/>
        </authorList>
    </citation>
    <scope>NUCLEOTIDE SEQUENCE [LARGE SCALE GENOMIC DNA]</scope>
    <source>
        <strain evidence="3 4">DSM 19612</strain>
    </source>
</reference>
<name>A0A841Q735_9BACI</name>
<dbReference type="AlphaFoldDB" id="A0A841Q735"/>
<dbReference type="InterPro" id="IPR020481">
    <property type="entry name" value="Intracell_prot_inh_BsuPI"/>
</dbReference>
<gene>
    <name evidence="3" type="ORF">HNQ94_002605</name>
</gene>
<sequence length="153" mass="17045">MKKLILFLLLGIFLVGCGTSNAESNDGDDTSGSGNEKGIVSGEVVPTLTEIDNMNYRYQIFNQTEKELTLEFTSGQRFDYAVDTKDGERVYLFSSLASFIQEVGEEKVKPGEKLSYEINLEEAGLEPGEYVLTVWMTPKDGEKYETSVDVTIE</sequence>
<evidence type="ECO:0000259" key="2">
    <source>
        <dbReference type="Pfam" id="PF12690"/>
    </source>
</evidence>
<evidence type="ECO:0000313" key="4">
    <source>
        <dbReference type="Proteomes" id="UP000581688"/>
    </source>
</evidence>
<dbReference type="Gene3D" id="2.60.40.2360">
    <property type="entry name" value="Intracellular proteinase inhibitor BsuPI"/>
    <property type="match status" value="1"/>
</dbReference>
<dbReference type="EMBL" id="JACHGH010000007">
    <property type="protein sequence ID" value="MBB6454154.1"/>
    <property type="molecule type" value="Genomic_DNA"/>
</dbReference>
<evidence type="ECO:0000256" key="1">
    <source>
        <dbReference type="SAM" id="SignalP"/>
    </source>
</evidence>
<proteinExistence type="predicted"/>
<feature type="domain" description="Intracellular proteinase inhibitor BsuPI" evidence="2">
    <location>
        <begin position="52"/>
        <end position="137"/>
    </location>
</feature>
<feature type="chain" id="PRO_5032876040" description="Intracellular proteinase inhibitor BsuPI domain-containing protein" evidence="1">
    <location>
        <begin position="23"/>
        <end position="153"/>
    </location>
</feature>
<keyword evidence="1" id="KW-0732">Signal</keyword>
<dbReference type="RefSeq" id="WP_174496751.1">
    <property type="nucleotide sequence ID" value="NZ_CADDWK010000009.1"/>
</dbReference>
<dbReference type="Proteomes" id="UP000581688">
    <property type="component" value="Unassembled WGS sequence"/>
</dbReference>
<organism evidence="3 4">
    <name type="scientific">Salirhabdus euzebyi</name>
    <dbReference type="NCBI Taxonomy" id="394506"/>
    <lineage>
        <taxon>Bacteria</taxon>
        <taxon>Bacillati</taxon>
        <taxon>Bacillota</taxon>
        <taxon>Bacilli</taxon>
        <taxon>Bacillales</taxon>
        <taxon>Bacillaceae</taxon>
        <taxon>Salirhabdus</taxon>
    </lineage>
</organism>
<keyword evidence="4" id="KW-1185">Reference proteome</keyword>
<comment type="caution">
    <text evidence="3">The sequence shown here is derived from an EMBL/GenBank/DDBJ whole genome shotgun (WGS) entry which is preliminary data.</text>
</comment>